<dbReference type="KEGG" id="ahal:FTX54_009945"/>
<protein>
    <recommendedName>
        <fullName evidence="1">UPF0637 protein FTX54_009945</fullName>
    </recommendedName>
</protein>
<dbReference type="HAMAP" id="MF_01851">
    <property type="entry name" value="UPF0637"/>
    <property type="match status" value="1"/>
</dbReference>
<dbReference type="InterPro" id="IPR053707">
    <property type="entry name" value="UPF0637_domain_sf"/>
</dbReference>
<dbReference type="InterPro" id="IPR009403">
    <property type="entry name" value="UPF0637"/>
</dbReference>
<keyword evidence="3" id="KW-1185">Reference proteome</keyword>
<dbReference type="Pfam" id="PF06335">
    <property type="entry name" value="DUF1054"/>
    <property type="match status" value="1"/>
</dbReference>
<accession>A0A5C7FJE5</accession>
<evidence type="ECO:0000256" key="1">
    <source>
        <dbReference type="HAMAP-Rule" id="MF_01851"/>
    </source>
</evidence>
<dbReference type="Gene3D" id="3.30.930.20">
    <property type="entry name" value="Protein of unknown function DUF1054"/>
    <property type="match status" value="1"/>
</dbReference>
<evidence type="ECO:0000313" key="3">
    <source>
        <dbReference type="Proteomes" id="UP000321816"/>
    </source>
</evidence>
<name>A0A5C7FJE5_9BACI</name>
<dbReference type="SUPFAM" id="SSF142913">
    <property type="entry name" value="YktB/PF0168-like"/>
    <property type="match status" value="1"/>
</dbReference>
<dbReference type="Proteomes" id="UP000321816">
    <property type="component" value="Chromosome"/>
</dbReference>
<dbReference type="OrthoDB" id="9812818at2"/>
<reference evidence="2 3" key="1">
    <citation type="submission" date="2024-01" db="EMBL/GenBank/DDBJ databases">
        <title>Complete Genome Sequence of Alkalicoccus halolimnae BZ-SZ-XJ29T, a Moderately Halophilic Bacterium Isolated from a Salt Lake.</title>
        <authorList>
            <person name="Zhao B."/>
        </authorList>
    </citation>
    <scope>NUCLEOTIDE SEQUENCE [LARGE SCALE GENOMIC DNA]</scope>
    <source>
        <strain evidence="2 3">BZ-SZ-XJ29</strain>
    </source>
</reference>
<gene>
    <name evidence="2" type="ORF">FTX54_009945</name>
</gene>
<evidence type="ECO:0000313" key="2">
    <source>
        <dbReference type="EMBL" id="WWD81649.1"/>
    </source>
</evidence>
<proteinExistence type="inferred from homology"/>
<dbReference type="AlphaFoldDB" id="A0A5C7FJE5"/>
<organism evidence="2 3">
    <name type="scientific">Alkalicoccus halolimnae</name>
    <dbReference type="NCBI Taxonomy" id="1667239"/>
    <lineage>
        <taxon>Bacteria</taxon>
        <taxon>Bacillati</taxon>
        <taxon>Bacillota</taxon>
        <taxon>Bacilli</taxon>
        <taxon>Bacillales</taxon>
        <taxon>Bacillaceae</taxon>
        <taxon>Alkalicoccus</taxon>
    </lineage>
</organism>
<sequence length="214" mass="24477">MVFNGFKENDFDVFAVEGLDNRMDALKTTVRPKLEEIGSHFKSVLTEQTGEEVFFHVAKHARRKVNPPEDTWVAFSNNNRGYKKLPHFQIGLFGSHLFVWFAVIYESPVKQELGREFQQSLDDIHSQVPSSFEWSVDHTKPQTISHANLSKEELNKIFSRLETVKKAELLCGITIDASAPVLKDGDALLGEIEKTFSQLMPLYRASMNLYEQKV</sequence>
<dbReference type="PIRSF" id="PIRSF021332">
    <property type="entry name" value="DUF1054"/>
    <property type="match status" value="1"/>
</dbReference>
<comment type="similarity">
    <text evidence="1">Belongs to the UPF0637 family.</text>
</comment>
<dbReference type="RefSeq" id="WP_147802444.1">
    <property type="nucleotide sequence ID" value="NZ_CP144914.1"/>
</dbReference>
<dbReference type="EMBL" id="CP144914">
    <property type="protein sequence ID" value="WWD81649.1"/>
    <property type="molecule type" value="Genomic_DNA"/>
</dbReference>